<evidence type="ECO:0000313" key="3">
    <source>
        <dbReference type="Proteomes" id="UP000323506"/>
    </source>
</evidence>
<dbReference type="InterPro" id="IPR057984">
    <property type="entry name" value="PATROL1_C"/>
</dbReference>
<proteinExistence type="predicted"/>
<organism evidence="2 3">
    <name type="scientific">Gossypium darwinii</name>
    <name type="common">Darwin's cotton</name>
    <name type="synonym">Gossypium barbadense var. darwinii</name>
    <dbReference type="NCBI Taxonomy" id="34276"/>
    <lineage>
        <taxon>Eukaryota</taxon>
        <taxon>Viridiplantae</taxon>
        <taxon>Streptophyta</taxon>
        <taxon>Embryophyta</taxon>
        <taxon>Tracheophyta</taxon>
        <taxon>Spermatophyta</taxon>
        <taxon>Magnoliopsida</taxon>
        <taxon>eudicotyledons</taxon>
        <taxon>Gunneridae</taxon>
        <taxon>Pentapetalae</taxon>
        <taxon>rosids</taxon>
        <taxon>malvids</taxon>
        <taxon>Malvales</taxon>
        <taxon>Malvaceae</taxon>
        <taxon>Malvoideae</taxon>
        <taxon>Gossypium</taxon>
    </lineage>
</organism>
<keyword evidence="3" id="KW-1185">Reference proteome</keyword>
<gene>
    <name evidence="2" type="ORF">ES288_D04G155800v1</name>
</gene>
<dbReference type="PROSITE" id="PS51258">
    <property type="entry name" value="MHD1"/>
    <property type="match status" value="1"/>
</dbReference>
<name>A0A5D2CXP5_GOSDA</name>
<feature type="domain" description="MHD1" evidence="1">
    <location>
        <begin position="1"/>
        <end position="84"/>
    </location>
</feature>
<dbReference type="Pfam" id="PF25761">
    <property type="entry name" value="TPR_PATROL1"/>
    <property type="match status" value="1"/>
</dbReference>
<dbReference type="AlphaFoldDB" id="A0A5D2CXP5"/>
<feature type="non-terminal residue" evidence="2">
    <location>
        <position position="1"/>
    </location>
</feature>
<accession>A0A5D2CXP5</accession>
<dbReference type="InterPro" id="IPR014770">
    <property type="entry name" value="Munc13_1"/>
</dbReference>
<dbReference type="PANTHER" id="PTHR31280:SF3">
    <property type="entry name" value="DNA TOPOISOMERASE 4 SUBUNIT B (DUF810)"/>
    <property type="match status" value="1"/>
</dbReference>
<reference evidence="2 3" key="1">
    <citation type="submission" date="2019-06" db="EMBL/GenBank/DDBJ databases">
        <title>WGS assembly of Gossypium darwinii.</title>
        <authorList>
            <person name="Chen Z.J."/>
            <person name="Sreedasyam A."/>
            <person name="Ando A."/>
            <person name="Song Q."/>
            <person name="De L."/>
            <person name="Hulse-Kemp A."/>
            <person name="Ding M."/>
            <person name="Ye W."/>
            <person name="Kirkbride R."/>
            <person name="Jenkins J."/>
            <person name="Plott C."/>
            <person name="Lovell J."/>
            <person name="Lin Y.-M."/>
            <person name="Vaughn R."/>
            <person name="Liu B."/>
            <person name="Li W."/>
            <person name="Simpson S."/>
            <person name="Scheffler B."/>
            <person name="Saski C."/>
            <person name="Grover C."/>
            <person name="Hu G."/>
            <person name="Conover J."/>
            <person name="Carlson J."/>
            <person name="Shu S."/>
            <person name="Boston L."/>
            <person name="Williams M."/>
            <person name="Peterson D."/>
            <person name="Mcgee K."/>
            <person name="Jones D."/>
            <person name="Wendel J."/>
            <person name="Stelly D."/>
            <person name="Grimwood J."/>
            <person name="Schmutz J."/>
        </authorList>
    </citation>
    <scope>NUCLEOTIDE SEQUENCE [LARGE SCALE GENOMIC DNA]</scope>
    <source>
        <strain evidence="2">1808015.09</strain>
    </source>
</reference>
<dbReference type="InterPro" id="IPR008528">
    <property type="entry name" value="unc-13_homologue"/>
</dbReference>
<dbReference type="EMBL" id="CM017704">
    <property type="protein sequence ID" value="TYG74104.1"/>
    <property type="molecule type" value="Genomic_DNA"/>
</dbReference>
<dbReference type="Proteomes" id="UP000323506">
    <property type="component" value="Chromosome D04"/>
</dbReference>
<evidence type="ECO:0000259" key="1">
    <source>
        <dbReference type="PROSITE" id="PS51258"/>
    </source>
</evidence>
<evidence type="ECO:0000313" key="2">
    <source>
        <dbReference type="EMBL" id="TYG74104.1"/>
    </source>
</evidence>
<dbReference type="PANTHER" id="PTHR31280">
    <property type="entry name" value="PROTEIN UNC-13 HOMOLOG"/>
    <property type="match status" value="1"/>
</dbReference>
<sequence length="84" mass="10010">LYTSALEEQKVQHSPRPYLDHYQIERVSGPLIIDWVIGQHTHILEWTRRALELEDWQPLSFHQRQVASIVEVFKILEEVSHLLI</sequence>
<protein>
    <recommendedName>
        <fullName evidence="1">MHD1 domain-containing protein</fullName>
    </recommendedName>
</protein>